<feature type="compositionally biased region" description="Polar residues" evidence="2">
    <location>
        <begin position="1"/>
        <end position="21"/>
    </location>
</feature>
<feature type="region of interest" description="Disordered" evidence="2">
    <location>
        <begin position="1"/>
        <end position="36"/>
    </location>
</feature>
<feature type="compositionally biased region" description="Basic and acidic residues" evidence="2">
    <location>
        <begin position="102"/>
        <end position="115"/>
    </location>
</feature>
<proteinExistence type="predicted"/>
<feature type="region of interest" description="Disordered" evidence="2">
    <location>
        <begin position="679"/>
        <end position="710"/>
    </location>
</feature>
<keyword evidence="1" id="KW-0175">Coiled coil</keyword>
<comment type="caution">
    <text evidence="3">The sequence shown here is derived from an EMBL/GenBank/DDBJ whole genome shotgun (WGS) entry which is preliminary data.</text>
</comment>
<feature type="coiled-coil region" evidence="1">
    <location>
        <begin position="199"/>
        <end position="244"/>
    </location>
</feature>
<name>A0AAD7MQN0_9AGAR</name>
<keyword evidence="4" id="KW-1185">Reference proteome</keyword>
<dbReference type="EMBL" id="JARJLG010000210">
    <property type="protein sequence ID" value="KAJ7727660.1"/>
    <property type="molecule type" value="Genomic_DNA"/>
</dbReference>
<organism evidence="3 4">
    <name type="scientific">Mycena maculata</name>
    <dbReference type="NCBI Taxonomy" id="230809"/>
    <lineage>
        <taxon>Eukaryota</taxon>
        <taxon>Fungi</taxon>
        <taxon>Dikarya</taxon>
        <taxon>Basidiomycota</taxon>
        <taxon>Agaricomycotina</taxon>
        <taxon>Agaricomycetes</taxon>
        <taxon>Agaricomycetidae</taxon>
        <taxon>Agaricales</taxon>
        <taxon>Marasmiineae</taxon>
        <taxon>Mycenaceae</taxon>
        <taxon>Mycena</taxon>
    </lineage>
</organism>
<dbReference type="AlphaFoldDB" id="A0AAD7MQN0"/>
<feature type="region of interest" description="Disordered" evidence="2">
    <location>
        <begin position="101"/>
        <end position="147"/>
    </location>
</feature>
<feature type="region of interest" description="Disordered" evidence="2">
    <location>
        <begin position="355"/>
        <end position="376"/>
    </location>
</feature>
<evidence type="ECO:0000256" key="1">
    <source>
        <dbReference type="SAM" id="Coils"/>
    </source>
</evidence>
<accession>A0AAD7MQN0</accession>
<protein>
    <submittedName>
        <fullName evidence="3">Uncharacterized protein</fullName>
    </submittedName>
</protein>
<feature type="compositionally biased region" description="Basic and acidic residues" evidence="2">
    <location>
        <begin position="685"/>
        <end position="699"/>
    </location>
</feature>
<feature type="compositionally biased region" description="Polar residues" evidence="2">
    <location>
        <begin position="125"/>
        <end position="135"/>
    </location>
</feature>
<evidence type="ECO:0000256" key="2">
    <source>
        <dbReference type="SAM" id="MobiDB-lite"/>
    </source>
</evidence>
<feature type="region of interest" description="Disordered" evidence="2">
    <location>
        <begin position="779"/>
        <end position="810"/>
    </location>
</feature>
<sequence>MTSEGTTANAADRPSTATTEFHSALAPGANPGSISAPVCDVALSVEQASPDIHPHTSASPEGGSSSSWISTPLYTVHLDENGHPYLLDRLNNRLEVIGELSPRGDQRPSRNDHLSDSSPAGVPTHHSTLFGSTVISPEPDDTSSLTDSVPVDTGVDGYPELNLDIGPDTLSSAQIAQLNTIRGHIGTANARILVTTAIVAEQQAATEEMQNTIQDLRTEVVSKVDSLRNEVNSQRSRLNRCLDDNLRIVRETGASSVQVNKILRTMNRNGGANRANREAPPHLEHPAVAPREQIPSVIRDVVDRAVSPRGPEETAEQFDRRTRAALRTRESTHQVFPLPGGINVAQVQPTPEAPRLRFLPTPGEYTSVGSASRARDHFEERRMTAEAHSRRIFRPGRDADPPVALNNSGSAYVSGSGTAPRDVLSEFADEAAMTIRETIDNKLGARIDLPPNVRTPKVADPIKYRGQDDHEFFTVDFLEKLLAWLRSGNYGGDDLDSYRVVLLQNYLEGDAHRWYVSETKAFSRSNPGEVPEFADLICAMHKRFVKSSSAQRATHAFDTVEWNPEFGPERVYSDLLERGQRMIETPSSFIMKRPKRRLKLQPQLKPPLVLDENTQQLHQAIAVNDPPHVLLPGGMSEHRPLVEMTEIVQIEIPRRKLVLIRRWSAMRAVVITSHATKSAPSIRKSYSDKDTDPSPHTSEEDPSSDENAAPDLNQLIADSTKEEVRLSAMRSHTEVRYYSMRIVVDEGEDFTDLGSDNESVTIGSTMMNELAKHWPSDLSEVLSDSPTTDRPSEVDSLDATENNHGESPALFGNYNPGPVCVVCHECTLEVRRVLAMRENGLLFPQEYVVCAHLSEIGLGNRPPSIRVRAIPLPVIEEPAEDLPGESFEGIPLNDLGDPDFEVGVIVDITNPRPLEARSARHEIRIHKELRTLPGLRPLTALEYHVNERWLARFRTYESDAPAESQQYPDRTRAGLLAHPVYRSSARARVLLAEIRDTRAEETRVASRGPGTPYVPEPVQTVVAAQLGDRAEEHVLTMRVQERRGQAIVTRRLAVAAREWLDRAHRELNGPMITLDAIPLWERAQSEAIAFASRVSVYYDSLLFEIQAAIHLRDQAQFRYQMDREIVAGRVPQFALTVEGQTFGTRLHDPYAGTAALGSHYPVFEVNPIPEESILFQLSRDTNEVLLPGVPQAGEVILEGNESL</sequence>
<evidence type="ECO:0000313" key="3">
    <source>
        <dbReference type="EMBL" id="KAJ7727660.1"/>
    </source>
</evidence>
<gene>
    <name evidence="3" type="ORF">DFH07DRAFT_970086</name>
</gene>
<evidence type="ECO:0000313" key="4">
    <source>
        <dbReference type="Proteomes" id="UP001215280"/>
    </source>
</evidence>
<reference evidence="3" key="1">
    <citation type="submission" date="2023-03" db="EMBL/GenBank/DDBJ databases">
        <title>Massive genome expansion in bonnet fungi (Mycena s.s.) driven by repeated elements and novel gene families across ecological guilds.</title>
        <authorList>
            <consortium name="Lawrence Berkeley National Laboratory"/>
            <person name="Harder C.B."/>
            <person name="Miyauchi S."/>
            <person name="Viragh M."/>
            <person name="Kuo A."/>
            <person name="Thoen E."/>
            <person name="Andreopoulos B."/>
            <person name="Lu D."/>
            <person name="Skrede I."/>
            <person name="Drula E."/>
            <person name="Henrissat B."/>
            <person name="Morin E."/>
            <person name="Kohler A."/>
            <person name="Barry K."/>
            <person name="LaButti K."/>
            <person name="Morin E."/>
            <person name="Salamov A."/>
            <person name="Lipzen A."/>
            <person name="Mereny Z."/>
            <person name="Hegedus B."/>
            <person name="Baldrian P."/>
            <person name="Stursova M."/>
            <person name="Weitz H."/>
            <person name="Taylor A."/>
            <person name="Grigoriev I.V."/>
            <person name="Nagy L.G."/>
            <person name="Martin F."/>
            <person name="Kauserud H."/>
        </authorList>
    </citation>
    <scope>NUCLEOTIDE SEQUENCE</scope>
    <source>
        <strain evidence="3">CBHHK188m</strain>
    </source>
</reference>
<dbReference type="Proteomes" id="UP001215280">
    <property type="component" value="Unassembled WGS sequence"/>
</dbReference>